<protein>
    <submittedName>
        <fullName evidence="2">Uncharacterized protein</fullName>
    </submittedName>
</protein>
<reference evidence="2 3" key="1">
    <citation type="journal article" date="2002" name="Genome Res.">
        <title>The genome of Methanosarcina acetivorans reveals extensive metabolic and physiological diversity.</title>
        <authorList>
            <person name="Galagan J.E."/>
            <person name="Nusbaum C."/>
            <person name="Roy A."/>
            <person name="Endrizzi M.G."/>
            <person name="Macdonald P."/>
            <person name="FitzHugh W."/>
            <person name="Calvo S."/>
            <person name="Engels R."/>
            <person name="Smirnov S."/>
            <person name="Atnoor D."/>
            <person name="Brown A."/>
            <person name="Allen N."/>
            <person name="Naylor J."/>
            <person name="Stange-Thomann N."/>
            <person name="DeArellano K."/>
            <person name="Johnson R."/>
            <person name="Linton L."/>
            <person name="McEwan P."/>
            <person name="McKernan K."/>
            <person name="Talamas J."/>
            <person name="Tirrell A."/>
            <person name="Ye W."/>
            <person name="Zimmer A."/>
            <person name="Barber R.D."/>
            <person name="Cann I."/>
            <person name="Graham D.E."/>
            <person name="Grahame D.A."/>
            <person name="Guss A."/>
            <person name="Hedderich R."/>
            <person name="Ingram-Smith C."/>
            <person name="Kuettner C.H."/>
            <person name="Krzycki J.A."/>
            <person name="Leigh J.A."/>
            <person name="Li W."/>
            <person name="Liu J."/>
            <person name="Mukhopadhyay B."/>
            <person name="Reeve J.N."/>
            <person name="Smith K."/>
            <person name="Springer T.A."/>
            <person name="Umayam L.A."/>
            <person name="White O."/>
            <person name="White R.H."/>
            <person name="de Macario E.C."/>
            <person name="Ferry J.G."/>
            <person name="Jarrell K.F."/>
            <person name="Jing H."/>
            <person name="Macario A.J.L."/>
            <person name="Paulsen I."/>
            <person name="Pritchett M."/>
            <person name="Sowers K.R."/>
            <person name="Swanson R.V."/>
            <person name="Zinder S.H."/>
            <person name="Lander E."/>
            <person name="Metcalf W.W."/>
            <person name="Birren B."/>
        </authorList>
    </citation>
    <scope>NUCLEOTIDE SEQUENCE [LARGE SCALE GENOMIC DNA]</scope>
    <source>
        <strain evidence="3">ATCC 35395 / DSM 2834 / JCM 12185 / C2A</strain>
    </source>
</reference>
<organism evidence="2 3">
    <name type="scientific">Methanosarcina acetivorans (strain ATCC 35395 / DSM 2834 / JCM 12185 / C2A)</name>
    <dbReference type="NCBI Taxonomy" id="188937"/>
    <lineage>
        <taxon>Archaea</taxon>
        <taxon>Methanobacteriati</taxon>
        <taxon>Methanobacteriota</taxon>
        <taxon>Stenosarchaea group</taxon>
        <taxon>Methanomicrobia</taxon>
        <taxon>Methanosarcinales</taxon>
        <taxon>Methanosarcinaceae</taxon>
        <taxon>Methanosarcina</taxon>
    </lineage>
</organism>
<evidence type="ECO:0000256" key="1">
    <source>
        <dbReference type="SAM" id="Phobius"/>
    </source>
</evidence>
<name>Q8TMR5_METAC</name>
<evidence type="ECO:0000313" key="3">
    <source>
        <dbReference type="Proteomes" id="UP000002487"/>
    </source>
</evidence>
<feature type="transmembrane region" description="Helical" evidence="1">
    <location>
        <begin position="59"/>
        <end position="80"/>
    </location>
</feature>
<keyword evidence="3" id="KW-1185">Reference proteome</keyword>
<proteinExistence type="predicted"/>
<evidence type="ECO:0000313" key="2">
    <source>
        <dbReference type="EMBL" id="AAM05969.1"/>
    </source>
</evidence>
<keyword evidence="1" id="KW-1133">Transmembrane helix</keyword>
<accession>Q8TMR5</accession>
<dbReference type="InParanoid" id="Q8TMR5"/>
<dbReference type="STRING" id="188937.MA_2588"/>
<dbReference type="EMBL" id="AE010299">
    <property type="protein sequence ID" value="AAM05969.1"/>
    <property type="molecule type" value="Genomic_DNA"/>
</dbReference>
<gene>
    <name evidence="2" type="ordered locus">MA_2588</name>
</gene>
<dbReference type="EnsemblBacteria" id="AAM05969">
    <property type="protein sequence ID" value="AAM05969"/>
    <property type="gene ID" value="MA_2588"/>
</dbReference>
<keyword evidence="1" id="KW-0472">Membrane</keyword>
<dbReference type="Proteomes" id="UP000002487">
    <property type="component" value="Chromosome"/>
</dbReference>
<dbReference type="KEGG" id="mac:MA_2588"/>
<feature type="transmembrane region" description="Helical" evidence="1">
    <location>
        <begin position="32"/>
        <end position="52"/>
    </location>
</feature>
<dbReference type="AlphaFoldDB" id="Q8TMR5"/>
<sequence>MSVEDFESMAPADLSYSNADIAMYIYGDFPRAIGMLAKILILAPITLILLLGEVGMPEVLTGIFAIGVYIVYAVGILQFLGKWSLEGNS</sequence>
<dbReference type="HOGENOM" id="CLU_163806_0_0_2"/>
<keyword evidence="1" id="KW-0812">Transmembrane</keyword>